<proteinExistence type="predicted"/>
<organism evidence="1 2">
    <name type="scientific">Propionibacterium acidifaciens F0233</name>
    <dbReference type="NCBI Taxonomy" id="553198"/>
    <lineage>
        <taxon>Bacteria</taxon>
        <taxon>Bacillati</taxon>
        <taxon>Actinomycetota</taxon>
        <taxon>Actinomycetes</taxon>
        <taxon>Propionibacteriales</taxon>
        <taxon>Propionibacteriaceae</taxon>
        <taxon>Propionibacterium</taxon>
    </lineage>
</organism>
<keyword evidence="2" id="KW-1185">Reference proteome</keyword>
<reference evidence="1" key="1">
    <citation type="submission" date="2013-08" db="EMBL/GenBank/DDBJ databases">
        <authorList>
            <person name="Durkin A.S."/>
            <person name="Haft D.R."/>
            <person name="McCorrison J."/>
            <person name="Torralba M."/>
            <person name="Gillis M."/>
            <person name="Haft D.H."/>
            <person name="Methe B."/>
            <person name="Sutton G."/>
            <person name="Nelson K.E."/>
        </authorList>
    </citation>
    <scope>NUCLEOTIDE SEQUENCE [LARGE SCALE GENOMIC DNA]</scope>
    <source>
        <strain evidence="1">F0233</strain>
    </source>
</reference>
<dbReference type="AlphaFoldDB" id="U2SKH5"/>
<evidence type="ECO:0000313" key="1">
    <source>
        <dbReference type="EMBL" id="ERK63127.1"/>
    </source>
</evidence>
<accession>U2SKH5</accession>
<name>U2SKH5_9ACTN</name>
<evidence type="ECO:0000313" key="2">
    <source>
        <dbReference type="Proteomes" id="UP000017052"/>
    </source>
</evidence>
<gene>
    <name evidence="1" type="ORF">HMPREF0682_0725</name>
</gene>
<protein>
    <submittedName>
        <fullName evidence="1">Uncharacterized protein</fullName>
    </submittedName>
</protein>
<dbReference type="EMBL" id="ACVN02000018">
    <property type="protein sequence ID" value="ERK63127.1"/>
    <property type="molecule type" value="Genomic_DNA"/>
</dbReference>
<dbReference type="Proteomes" id="UP000017052">
    <property type="component" value="Unassembled WGS sequence"/>
</dbReference>
<sequence length="47" mass="5308">MLCDAVRQGLLTRETVSAVADDLVRSKYRVPFEPGAFIRWAEEKGLL</sequence>
<comment type="caution">
    <text evidence="1">The sequence shown here is derived from an EMBL/GenBank/DDBJ whole genome shotgun (WGS) entry which is preliminary data.</text>
</comment>